<gene>
    <name evidence="3" type="ORF">ruthe_02955</name>
</gene>
<dbReference type="Gene3D" id="1.10.8.350">
    <property type="entry name" value="Bacterial muramidase"/>
    <property type="match status" value="1"/>
</dbReference>
<dbReference type="InterPro" id="IPR011970">
    <property type="entry name" value="MltB_2"/>
</dbReference>
<dbReference type="PANTHER" id="PTHR30163:SF8">
    <property type="entry name" value="LYTIC MUREIN TRANSGLYCOSYLASE"/>
    <property type="match status" value="1"/>
</dbReference>
<evidence type="ECO:0000259" key="2">
    <source>
        <dbReference type="Pfam" id="PF13406"/>
    </source>
</evidence>
<dbReference type="CDD" id="cd13399">
    <property type="entry name" value="Slt35-like"/>
    <property type="match status" value="1"/>
</dbReference>
<dbReference type="InterPro" id="IPR023346">
    <property type="entry name" value="Lysozyme-like_dom_sf"/>
</dbReference>
<dbReference type="InterPro" id="IPR006311">
    <property type="entry name" value="TAT_signal"/>
</dbReference>
<evidence type="ECO:0000259" key="1">
    <source>
        <dbReference type="Pfam" id="PF01471"/>
    </source>
</evidence>
<organism evidence="3 4">
    <name type="scientific">Rubellimicrobium thermophilum DSM 16684</name>
    <dbReference type="NCBI Taxonomy" id="1123069"/>
    <lineage>
        <taxon>Bacteria</taxon>
        <taxon>Pseudomonadati</taxon>
        <taxon>Pseudomonadota</taxon>
        <taxon>Alphaproteobacteria</taxon>
        <taxon>Rhodobacterales</taxon>
        <taxon>Roseobacteraceae</taxon>
        <taxon>Rubellimicrobium</taxon>
    </lineage>
</organism>
<proteinExistence type="predicted"/>
<protein>
    <submittedName>
        <fullName evidence="3">Lytic murein transglycosylase</fullName>
    </submittedName>
</protein>
<dbReference type="PANTHER" id="PTHR30163">
    <property type="entry name" value="MEMBRANE-BOUND LYTIC MUREIN TRANSGLYCOSYLASE B"/>
    <property type="match status" value="1"/>
</dbReference>
<dbReference type="OrthoDB" id="9808544at2"/>
<dbReference type="Pfam" id="PF01471">
    <property type="entry name" value="PG_binding_1"/>
    <property type="match status" value="1"/>
</dbReference>
<dbReference type="Gene3D" id="1.10.530.10">
    <property type="match status" value="2"/>
</dbReference>
<dbReference type="Pfam" id="PF13406">
    <property type="entry name" value="SLT_2"/>
    <property type="match status" value="2"/>
</dbReference>
<dbReference type="SUPFAM" id="SSF47090">
    <property type="entry name" value="PGBD-like"/>
    <property type="match status" value="1"/>
</dbReference>
<dbReference type="InterPro" id="IPR036365">
    <property type="entry name" value="PGBD-like_sf"/>
</dbReference>
<dbReference type="InterPro" id="IPR031304">
    <property type="entry name" value="SLT_2"/>
</dbReference>
<dbReference type="AlphaFoldDB" id="S9SAN8"/>
<dbReference type="EMBL" id="AOLV01000033">
    <property type="protein sequence ID" value="EPX83329.1"/>
    <property type="molecule type" value="Genomic_DNA"/>
</dbReference>
<dbReference type="InterPro" id="IPR002477">
    <property type="entry name" value="Peptidoglycan-bd-like"/>
</dbReference>
<reference evidence="3 4" key="1">
    <citation type="journal article" date="2013" name="Stand. Genomic Sci.">
        <title>Genome sequence of the reddish-pigmented Rubellimicrobium thermophilum type strain (DSM 16684(T)), a member of the Roseobacter clade.</title>
        <authorList>
            <person name="Fiebig A."/>
            <person name="Riedel T."/>
            <person name="Gronow S."/>
            <person name="Petersen J."/>
            <person name="Klenk H.P."/>
            <person name="Goker M."/>
        </authorList>
    </citation>
    <scope>NUCLEOTIDE SEQUENCE [LARGE SCALE GENOMIC DNA]</scope>
    <source>
        <strain evidence="3 4">DSM 16684</strain>
    </source>
</reference>
<dbReference type="SUPFAM" id="SSF53955">
    <property type="entry name" value="Lysozyme-like"/>
    <property type="match status" value="1"/>
</dbReference>
<name>S9SAN8_9RHOB</name>
<dbReference type="HOGENOM" id="CLU_035402_0_2_5"/>
<dbReference type="InterPro" id="IPR043426">
    <property type="entry name" value="MltB-like"/>
</dbReference>
<dbReference type="PATRIC" id="fig|1123069.3.peg.2928"/>
<dbReference type="GO" id="GO:0008933">
    <property type="term" value="F:peptidoglycan lytic transglycosylase activity"/>
    <property type="evidence" value="ECO:0007669"/>
    <property type="project" value="TreeGrafter"/>
</dbReference>
<dbReference type="Gene3D" id="1.10.101.10">
    <property type="entry name" value="PGBD-like superfamily/PGBD"/>
    <property type="match status" value="1"/>
</dbReference>
<dbReference type="RefSeq" id="WP_021099018.1">
    <property type="nucleotide sequence ID" value="NZ_KE557324.1"/>
</dbReference>
<dbReference type="FunFam" id="1.10.8.350:FF:000001">
    <property type="entry name" value="Lytic murein transglycosylase B"/>
    <property type="match status" value="1"/>
</dbReference>
<keyword evidence="4" id="KW-1185">Reference proteome</keyword>
<evidence type="ECO:0000313" key="4">
    <source>
        <dbReference type="Proteomes" id="UP000015346"/>
    </source>
</evidence>
<dbReference type="GO" id="GO:0009253">
    <property type="term" value="P:peptidoglycan catabolic process"/>
    <property type="evidence" value="ECO:0007669"/>
    <property type="project" value="TreeGrafter"/>
</dbReference>
<feature type="domain" description="Transglycosylase SLT" evidence="2">
    <location>
        <begin position="274"/>
        <end position="313"/>
    </location>
</feature>
<dbReference type="NCBIfam" id="TIGR02283">
    <property type="entry name" value="MltB_2"/>
    <property type="match status" value="1"/>
</dbReference>
<accession>S9SAN8</accession>
<comment type="caution">
    <text evidence="3">The sequence shown here is derived from an EMBL/GenBank/DDBJ whole genome shotgun (WGS) entry which is preliminary data.</text>
</comment>
<dbReference type="PROSITE" id="PS51318">
    <property type="entry name" value="TAT"/>
    <property type="match status" value="1"/>
</dbReference>
<feature type="domain" description="Transglycosylase SLT" evidence="2">
    <location>
        <begin position="58"/>
        <end position="265"/>
    </location>
</feature>
<evidence type="ECO:0000313" key="3">
    <source>
        <dbReference type="EMBL" id="EPX83329.1"/>
    </source>
</evidence>
<dbReference type="Proteomes" id="UP000015346">
    <property type="component" value="Unassembled WGS sequence"/>
</dbReference>
<dbReference type="PROSITE" id="PS51257">
    <property type="entry name" value="PROKAR_LIPOPROTEIN"/>
    <property type="match status" value="1"/>
</dbReference>
<dbReference type="STRING" id="1123069.ruthe_02955"/>
<dbReference type="InterPro" id="IPR036366">
    <property type="entry name" value="PGBDSf"/>
</dbReference>
<feature type="domain" description="Peptidoglycan binding-like" evidence="1">
    <location>
        <begin position="334"/>
        <end position="388"/>
    </location>
</feature>
<sequence length="389" mass="41680">MATPRAAAEEGVTRRALIAGVGMGLLAACGARRGGMGLPPGQAAQANPWIAVPDPGYDVWVRAFLPRARAAGIPEATLNAAFAQAGFIPEVIARDRNQAEFRRSLSDYLLTAVSDARVEMGQQALRRHAGTLARIEARYGVEAPVVAAIWGIESTYGTRRGDVPVISALSTLAYEGRRASFFEDQLIAALRILARGDVSPAAMKGSWAGAMGHTQFIPTSFEAYAVDFDGDGRRDIWSDDPTDALASTAAYLSRHGWRRGEPWGRFGTGGTGGRVIQPDGAGGPAFRVFHNFDVIRRYNSSDSYAIAVGHLSDRLQGRPPLPGLFSSERPLTLAERIELQERLTARGFDTGGTDGTIGPRTIQAIRDFQTSRGMAPTGFAEPSVLQALR</sequence>